<feature type="region of interest" description="Disordered" evidence="1">
    <location>
        <begin position="92"/>
        <end position="120"/>
    </location>
</feature>
<keyword evidence="3" id="KW-1185">Reference proteome</keyword>
<evidence type="ECO:0000313" key="2">
    <source>
        <dbReference type="EMBL" id="WIM92593.1"/>
    </source>
</evidence>
<gene>
    <name evidence="2" type="ORF">ACTOB_004541</name>
</gene>
<proteinExistence type="predicted"/>
<reference evidence="2 3" key="1">
    <citation type="submission" date="2023-06" db="EMBL/GenBank/DDBJ databases">
        <authorList>
            <person name="Yushchuk O."/>
            <person name="Binda E."/>
            <person name="Ruckert-Reed C."/>
            <person name="Fedorenko V."/>
            <person name="Kalinowski J."/>
            <person name="Marinelli F."/>
        </authorList>
    </citation>
    <scope>NUCLEOTIDE SEQUENCE [LARGE SCALE GENOMIC DNA]</scope>
    <source>
        <strain evidence="2 3">NRRL 3884</strain>
    </source>
</reference>
<feature type="compositionally biased region" description="Basic and acidic residues" evidence="1">
    <location>
        <begin position="1"/>
        <end position="10"/>
    </location>
</feature>
<feature type="region of interest" description="Disordered" evidence="1">
    <location>
        <begin position="1"/>
        <end position="20"/>
    </location>
</feature>
<feature type="compositionally biased region" description="Polar residues" evidence="1">
    <location>
        <begin position="97"/>
        <end position="120"/>
    </location>
</feature>
<protein>
    <submittedName>
        <fullName evidence="2">Uncharacterized protein</fullName>
    </submittedName>
</protein>
<dbReference type="RefSeq" id="WP_284913799.1">
    <property type="nucleotide sequence ID" value="NZ_CP126980.1"/>
</dbReference>
<evidence type="ECO:0000313" key="3">
    <source>
        <dbReference type="Proteomes" id="UP001240150"/>
    </source>
</evidence>
<evidence type="ECO:0000256" key="1">
    <source>
        <dbReference type="SAM" id="MobiDB-lite"/>
    </source>
</evidence>
<name>A0ABY8W848_9ACTN</name>
<organism evidence="2 3">
    <name type="scientific">Actinoplanes oblitus</name>
    <dbReference type="NCBI Taxonomy" id="3040509"/>
    <lineage>
        <taxon>Bacteria</taxon>
        <taxon>Bacillati</taxon>
        <taxon>Actinomycetota</taxon>
        <taxon>Actinomycetes</taxon>
        <taxon>Micromonosporales</taxon>
        <taxon>Micromonosporaceae</taxon>
        <taxon>Actinoplanes</taxon>
    </lineage>
</organism>
<sequence>MMKIDGRDPEAPTESSAIHDLADQVGREMAEELWRMAARHLGIARPVRKTSDLRRIAEHLMTVTELARVASRSLKIRVITYDALTKELATCLPPAPSLTSPAGLTRSLSSDSTASNPAPG</sequence>
<dbReference type="Proteomes" id="UP001240150">
    <property type="component" value="Chromosome"/>
</dbReference>
<dbReference type="EMBL" id="CP126980">
    <property type="protein sequence ID" value="WIM92593.1"/>
    <property type="molecule type" value="Genomic_DNA"/>
</dbReference>
<accession>A0ABY8W848</accession>